<organism evidence="3 4">
    <name type="scientific">Canavalia gladiata</name>
    <name type="common">Sword bean</name>
    <name type="synonym">Dolichos gladiatus</name>
    <dbReference type="NCBI Taxonomy" id="3824"/>
    <lineage>
        <taxon>Eukaryota</taxon>
        <taxon>Viridiplantae</taxon>
        <taxon>Streptophyta</taxon>
        <taxon>Embryophyta</taxon>
        <taxon>Tracheophyta</taxon>
        <taxon>Spermatophyta</taxon>
        <taxon>Magnoliopsida</taxon>
        <taxon>eudicotyledons</taxon>
        <taxon>Gunneridae</taxon>
        <taxon>Pentapetalae</taxon>
        <taxon>rosids</taxon>
        <taxon>fabids</taxon>
        <taxon>Fabales</taxon>
        <taxon>Fabaceae</taxon>
        <taxon>Papilionoideae</taxon>
        <taxon>50 kb inversion clade</taxon>
        <taxon>NPAAA clade</taxon>
        <taxon>indigoferoid/millettioid clade</taxon>
        <taxon>Phaseoleae</taxon>
        <taxon>Canavalia</taxon>
    </lineage>
</organism>
<dbReference type="Gene3D" id="3.90.810.10">
    <property type="entry name" value="CRIB domain"/>
    <property type="match status" value="1"/>
</dbReference>
<proteinExistence type="predicted"/>
<evidence type="ECO:0000313" key="3">
    <source>
        <dbReference type="EMBL" id="KAK7336886.1"/>
    </source>
</evidence>
<name>A0AAN9LJ63_CANGL</name>
<dbReference type="CDD" id="cd00132">
    <property type="entry name" value="CRIB"/>
    <property type="match status" value="1"/>
</dbReference>
<dbReference type="InterPro" id="IPR000095">
    <property type="entry name" value="CRIB_dom"/>
</dbReference>
<accession>A0AAN9LJ63</accession>
<dbReference type="PANTHER" id="PTHR46325">
    <property type="entry name" value="CRIB DOMAIN-CONTAINING PROTEIN RIC8"/>
    <property type="match status" value="1"/>
</dbReference>
<feature type="compositionally biased region" description="Low complexity" evidence="1">
    <location>
        <begin position="180"/>
        <end position="193"/>
    </location>
</feature>
<feature type="compositionally biased region" description="Basic and acidic residues" evidence="1">
    <location>
        <begin position="90"/>
        <end position="102"/>
    </location>
</feature>
<sequence length="221" mass="24930">MSSSNKVKGLLKGLRFISQIFDNEKEAEIQIGNPTDVKHVAHIGWDGPTETAPSWMHEFKSVPGITPAPPNLGGEVHSKGHGLSFQHSEGNIRECQGKEKSDRPRHHHHKRPSKHSIPNDSFNGYQSPEHMDAVSLQHQRSDLPPKNESNNLKKSHHHHHHNHPPSTKTRSKAHHHRDPNSNPLSPSRSSSAKSRNKHRSFEDDGQLQRGSCEDVLRNYTN</sequence>
<protein>
    <recommendedName>
        <fullName evidence="2">CRIB domain-containing protein</fullName>
    </recommendedName>
</protein>
<feature type="domain" description="CRIB" evidence="2">
    <location>
        <begin position="31"/>
        <end position="44"/>
    </location>
</feature>
<dbReference type="EMBL" id="JAYMYQ010000004">
    <property type="protein sequence ID" value="KAK7336886.1"/>
    <property type="molecule type" value="Genomic_DNA"/>
</dbReference>
<evidence type="ECO:0000313" key="4">
    <source>
        <dbReference type="Proteomes" id="UP001367508"/>
    </source>
</evidence>
<feature type="compositionally biased region" description="Basic residues" evidence="1">
    <location>
        <begin position="153"/>
        <end position="177"/>
    </location>
</feature>
<comment type="caution">
    <text evidence="3">The sequence shown here is derived from an EMBL/GenBank/DDBJ whole genome shotgun (WGS) entry which is preliminary data.</text>
</comment>
<dbReference type="InterPro" id="IPR036936">
    <property type="entry name" value="CRIB_dom_sf"/>
</dbReference>
<dbReference type="SMART" id="SM00285">
    <property type="entry name" value="PBD"/>
    <property type="match status" value="1"/>
</dbReference>
<gene>
    <name evidence="3" type="ORF">VNO77_17437</name>
</gene>
<reference evidence="3 4" key="1">
    <citation type="submission" date="2024-01" db="EMBL/GenBank/DDBJ databases">
        <title>The genomes of 5 underutilized Papilionoideae crops provide insights into root nodulation and disease resistanc.</title>
        <authorList>
            <person name="Jiang F."/>
        </authorList>
    </citation>
    <scope>NUCLEOTIDE SEQUENCE [LARGE SCALE GENOMIC DNA]</scope>
    <source>
        <strain evidence="3">LVBAO_FW01</strain>
        <tissue evidence="3">Leaves</tissue>
    </source>
</reference>
<dbReference type="PANTHER" id="PTHR46325:SF43">
    <property type="entry name" value="ROP-INTERACTIVE CRIB MOTIF PROTEIN"/>
    <property type="match status" value="1"/>
</dbReference>
<evidence type="ECO:0000259" key="2">
    <source>
        <dbReference type="PROSITE" id="PS50108"/>
    </source>
</evidence>
<dbReference type="AlphaFoldDB" id="A0AAN9LJ63"/>
<feature type="compositionally biased region" description="Basic and acidic residues" evidence="1">
    <location>
        <begin position="211"/>
        <end position="221"/>
    </location>
</feature>
<evidence type="ECO:0000256" key="1">
    <source>
        <dbReference type="SAM" id="MobiDB-lite"/>
    </source>
</evidence>
<dbReference type="Proteomes" id="UP001367508">
    <property type="component" value="Unassembled WGS sequence"/>
</dbReference>
<feature type="region of interest" description="Disordered" evidence="1">
    <location>
        <begin position="62"/>
        <end position="221"/>
    </location>
</feature>
<feature type="compositionally biased region" description="Basic residues" evidence="1">
    <location>
        <begin position="103"/>
        <end position="114"/>
    </location>
</feature>
<dbReference type="Pfam" id="PF00786">
    <property type="entry name" value="PBD"/>
    <property type="match status" value="1"/>
</dbReference>
<keyword evidence="4" id="KW-1185">Reference proteome</keyword>
<dbReference type="PROSITE" id="PS50108">
    <property type="entry name" value="CRIB"/>
    <property type="match status" value="1"/>
</dbReference>